<dbReference type="Proteomes" id="UP001596550">
    <property type="component" value="Unassembled WGS sequence"/>
</dbReference>
<comment type="caution">
    <text evidence="1">The sequence shown here is derived from an EMBL/GenBank/DDBJ whole genome shotgun (WGS) entry which is preliminary data.</text>
</comment>
<evidence type="ECO:0000313" key="1">
    <source>
        <dbReference type="EMBL" id="MFC7345999.1"/>
    </source>
</evidence>
<accession>A0ABW2LVX3</accession>
<gene>
    <name evidence="1" type="ORF">ACFQO9_04610</name>
</gene>
<organism evidence="1 2">
    <name type="scientific">Chryseobacterium zhengzhouense</name>
    <dbReference type="NCBI Taxonomy" id="1636086"/>
    <lineage>
        <taxon>Bacteria</taxon>
        <taxon>Pseudomonadati</taxon>
        <taxon>Bacteroidota</taxon>
        <taxon>Flavobacteriia</taxon>
        <taxon>Flavobacteriales</taxon>
        <taxon>Weeksellaceae</taxon>
        <taxon>Chryseobacterium group</taxon>
        <taxon>Chryseobacterium</taxon>
    </lineage>
</organism>
<evidence type="ECO:0000313" key="2">
    <source>
        <dbReference type="Proteomes" id="UP001596550"/>
    </source>
</evidence>
<keyword evidence="2" id="KW-1185">Reference proteome</keyword>
<reference evidence="2" key="1">
    <citation type="journal article" date="2019" name="Int. J. Syst. Evol. Microbiol.">
        <title>The Global Catalogue of Microorganisms (GCM) 10K type strain sequencing project: providing services to taxonomists for standard genome sequencing and annotation.</title>
        <authorList>
            <consortium name="The Broad Institute Genomics Platform"/>
            <consortium name="The Broad Institute Genome Sequencing Center for Infectious Disease"/>
            <person name="Wu L."/>
            <person name="Ma J."/>
        </authorList>
    </citation>
    <scope>NUCLEOTIDE SEQUENCE [LARGE SCALE GENOMIC DNA]</scope>
    <source>
        <strain evidence="2">CCUG 54781</strain>
    </source>
</reference>
<dbReference type="RefSeq" id="WP_378174465.1">
    <property type="nucleotide sequence ID" value="NZ_JBHTCR010000002.1"/>
</dbReference>
<proteinExistence type="predicted"/>
<dbReference type="EMBL" id="JBHTCR010000002">
    <property type="protein sequence ID" value="MFC7345999.1"/>
    <property type="molecule type" value="Genomic_DNA"/>
</dbReference>
<sequence>MIKTLRSPLKTFFSWIFREELNDLHYSITEHRILKKQYEKEIKNITSPASPISSLFTEWAEGFFKGDFLDAELVLKDVIDDMRNKNNFLKYCTTKTFKDNLRRYCASKGFSFNPNNMSYADGRIIRTINGKTTEMIYIKTTK</sequence>
<protein>
    <submittedName>
        <fullName evidence="1">Uncharacterized protein</fullName>
    </submittedName>
</protein>
<name>A0ABW2LVX3_9FLAO</name>